<dbReference type="PANTHER" id="PTHR24276">
    <property type="entry name" value="POLYSERASE-RELATED"/>
    <property type="match status" value="1"/>
</dbReference>
<protein>
    <recommendedName>
        <fullName evidence="4">Peptidase S1 domain-containing protein</fullName>
    </recommendedName>
</protein>
<dbReference type="PRINTS" id="PR00722">
    <property type="entry name" value="CHYMOTRYPSIN"/>
</dbReference>
<dbReference type="AlphaFoldDB" id="A0A1V6QSB1"/>
<dbReference type="InterPro" id="IPR001314">
    <property type="entry name" value="Peptidase_S1A"/>
</dbReference>
<dbReference type="STRING" id="60172.A0A1V6QSB1"/>
<dbReference type="InterPro" id="IPR001254">
    <property type="entry name" value="Trypsin_dom"/>
</dbReference>
<proteinExistence type="inferred from homology"/>
<evidence type="ECO:0000313" key="6">
    <source>
        <dbReference type="Proteomes" id="UP000191612"/>
    </source>
</evidence>
<accession>A0A1V6QSB1</accession>
<dbReference type="EMBL" id="MDYO01000044">
    <property type="protein sequence ID" value="OQD92110.1"/>
    <property type="molecule type" value="Genomic_DNA"/>
</dbReference>
<evidence type="ECO:0000256" key="1">
    <source>
        <dbReference type="ARBA" id="ARBA00007664"/>
    </source>
</evidence>
<dbReference type="GO" id="GO:0004252">
    <property type="term" value="F:serine-type endopeptidase activity"/>
    <property type="evidence" value="ECO:0007669"/>
    <property type="project" value="InterPro"/>
</dbReference>
<dbReference type="Gene3D" id="2.40.10.10">
    <property type="entry name" value="Trypsin-like serine proteases"/>
    <property type="match status" value="1"/>
</dbReference>
<evidence type="ECO:0000256" key="2">
    <source>
        <dbReference type="ARBA" id="ARBA00023157"/>
    </source>
</evidence>
<dbReference type="InterPro" id="IPR009003">
    <property type="entry name" value="Peptidase_S1_PA"/>
</dbReference>
<keyword evidence="3" id="KW-0732">Signal</keyword>
<dbReference type="GO" id="GO:0006508">
    <property type="term" value="P:proteolysis"/>
    <property type="evidence" value="ECO:0007669"/>
    <property type="project" value="InterPro"/>
</dbReference>
<gene>
    <name evidence="5" type="ORF">PENSOL_c044G10735</name>
</gene>
<evidence type="ECO:0000259" key="4">
    <source>
        <dbReference type="PROSITE" id="PS50240"/>
    </source>
</evidence>
<comment type="caution">
    <text evidence="5">The sequence shown here is derived from an EMBL/GenBank/DDBJ whole genome shotgun (WGS) entry which is preliminary data.</text>
</comment>
<evidence type="ECO:0000256" key="3">
    <source>
        <dbReference type="SAM" id="SignalP"/>
    </source>
</evidence>
<dbReference type="CDD" id="cd00190">
    <property type="entry name" value="Tryp_SPc"/>
    <property type="match status" value="1"/>
</dbReference>
<sequence length="405" mass="43000">MKSTFLVSLIPFIQGVLGSVEVLGGSPATIDDLPYLVSISKSGVYTCAGVIISNDRVVTSARCVYSLESSPMSFSVRAGSSKTSSGGSAWMVSKIARNARFDPVTNDFDVAVLKLASSVTPGPTVKTIEFVQPGQEPEEGTECVASGWGNLGGQLQSVTLPIVNREKCNQTYAGQITDRMICAGPEAGKGTCPGDRGGPVTCGGKLAGIISQTKGCELLGLPDVFTDVANSYIQSWIKSLSPATARQLFTATVAPVVDYASNVWMHAFKNKAIGPINLVQRVGAQAIVGTFLTVATSVAQAEAHMATVQHRLWRRAAKMWTGIHTLPETNPLRRNALKSIEMETLETINPFTLAPWEERVQGDGHDSPETQTEAGGVMRIAVSSSARNEMVGFGVATKKQPPRVL</sequence>
<dbReference type="InterPro" id="IPR050430">
    <property type="entry name" value="Peptidase_S1"/>
</dbReference>
<dbReference type="InterPro" id="IPR043504">
    <property type="entry name" value="Peptidase_S1_PA_chymotrypsin"/>
</dbReference>
<dbReference type="PANTHER" id="PTHR24276:SF91">
    <property type="entry name" value="AT26814P-RELATED"/>
    <property type="match status" value="1"/>
</dbReference>
<organism evidence="5 6">
    <name type="scientific">Penicillium solitum</name>
    <dbReference type="NCBI Taxonomy" id="60172"/>
    <lineage>
        <taxon>Eukaryota</taxon>
        <taxon>Fungi</taxon>
        <taxon>Dikarya</taxon>
        <taxon>Ascomycota</taxon>
        <taxon>Pezizomycotina</taxon>
        <taxon>Eurotiomycetes</taxon>
        <taxon>Eurotiomycetidae</taxon>
        <taxon>Eurotiales</taxon>
        <taxon>Aspergillaceae</taxon>
        <taxon>Penicillium</taxon>
    </lineage>
</organism>
<comment type="similarity">
    <text evidence="1">Belongs to the peptidase S1 family.</text>
</comment>
<dbReference type="PROSITE" id="PS50240">
    <property type="entry name" value="TRYPSIN_DOM"/>
    <property type="match status" value="1"/>
</dbReference>
<dbReference type="Proteomes" id="UP000191612">
    <property type="component" value="Unassembled WGS sequence"/>
</dbReference>
<name>A0A1V6QSB1_9EURO</name>
<feature type="chain" id="PRO_5012618899" description="Peptidase S1 domain-containing protein" evidence="3">
    <location>
        <begin position="19"/>
        <end position="405"/>
    </location>
</feature>
<dbReference type="Pfam" id="PF00089">
    <property type="entry name" value="Trypsin"/>
    <property type="match status" value="1"/>
</dbReference>
<feature type="domain" description="Peptidase S1" evidence="4">
    <location>
        <begin position="22"/>
        <end position="242"/>
    </location>
</feature>
<keyword evidence="2" id="KW-1015">Disulfide bond</keyword>
<keyword evidence="6" id="KW-1185">Reference proteome</keyword>
<evidence type="ECO:0000313" key="5">
    <source>
        <dbReference type="EMBL" id="OQD92110.1"/>
    </source>
</evidence>
<reference evidence="6" key="1">
    <citation type="journal article" date="2017" name="Nat. Microbiol.">
        <title>Global analysis of biosynthetic gene clusters reveals vast potential of secondary metabolite production in Penicillium species.</title>
        <authorList>
            <person name="Nielsen J.C."/>
            <person name="Grijseels S."/>
            <person name="Prigent S."/>
            <person name="Ji B."/>
            <person name="Dainat J."/>
            <person name="Nielsen K.F."/>
            <person name="Frisvad J.C."/>
            <person name="Workman M."/>
            <person name="Nielsen J."/>
        </authorList>
    </citation>
    <scope>NUCLEOTIDE SEQUENCE [LARGE SCALE GENOMIC DNA]</scope>
    <source>
        <strain evidence="6">IBT 29525</strain>
    </source>
</reference>
<dbReference type="SMART" id="SM00020">
    <property type="entry name" value="Tryp_SPc"/>
    <property type="match status" value="1"/>
</dbReference>
<dbReference type="SUPFAM" id="SSF50494">
    <property type="entry name" value="Trypsin-like serine proteases"/>
    <property type="match status" value="1"/>
</dbReference>
<feature type="signal peptide" evidence="3">
    <location>
        <begin position="1"/>
        <end position="18"/>
    </location>
</feature>
<dbReference type="FunFam" id="2.40.10.10:FF:000068">
    <property type="entry name" value="transmembrane protease serine 2"/>
    <property type="match status" value="1"/>
</dbReference>